<dbReference type="Proteomes" id="UP000887574">
    <property type="component" value="Unplaced"/>
</dbReference>
<accession>A0A915CNL5</accession>
<protein>
    <submittedName>
        <fullName evidence="2">Uncharacterized protein</fullName>
    </submittedName>
</protein>
<proteinExistence type="predicted"/>
<sequence>MKELKWFVSEVIKFQDVLLNLQFVNGTLLLNNQIVAPSEQAHVQYKNFIKNSDSASGAATAGAGAWWYRRRRCNYDCNNDEYSQRGYFKSV</sequence>
<dbReference type="WBParaSite" id="jg10888">
    <property type="protein sequence ID" value="jg10888"/>
    <property type="gene ID" value="jg10888"/>
</dbReference>
<reference evidence="2" key="1">
    <citation type="submission" date="2022-11" db="UniProtKB">
        <authorList>
            <consortium name="WormBaseParasite"/>
        </authorList>
    </citation>
    <scope>IDENTIFICATION</scope>
</reference>
<dbReference type="AlphaFoldDB" id="A0A915CNL5"/>
<name>A0A915CNL5_9BILA</name>
<evidence type="ECO:0000313" key="2">
    <source>
        <dbReference type="WBParaSite" id="jg10888"/>
    </source>
</evidence>
<evidence type="ECO:0000313" key="1">
    <source>
        <dbReference type="Proteomes" id="UP000887574"/>
    </source>
</evidence>
<organism evidence="1 2">
    <name type="scientific">Ditylenchus dipsaci</name>
    <dbReference type="NCBI Taxonomy" id="166011"/>
    <lineage>
        <taxon>Eukaryota</taxon>
        <taxon>Metazoa</taxon>
        <taxon>Ecdysozoa</taxon>
        <taxon>Nematoda</taxon>
        <taxon>Chromadorea</taxon>
        <taxon>Rhabditida</taxon>
        <taxon>Tylenchina</taxon>
        <taxon>Tylenchomorpha</taxon>
        <taxon>Sphaerularioidea</taxon>
        <taxon>Anguinidae</taxon>
        <taxon>Anguininae</taxon>
        <taxon>Ditylenchus</taxon>
    </lineage>
</organism>
<keyword evidence="1" id="KW-1185">Reference proteome</keyword>